<dbReference type="Gene3D" id="3.90.350.10">
    <property type="entry name" value="Transposase Inhibitor Protein From Tn5, Chain A, domain 1"/>
    <property type="match status" value="1"/>
</dbReference>
<evidence type="ECO:0000313" key="2">
    <source>
        <dbReference type="Proteomes" id="UP000248259"/>
    </source>
</evidence>
<keyword evidence="2" id="KW-1185">Reference proteome</keyword>
<comment type="caution">
    <text evidence="1">The sequence shown here is derived from an EMBL/GenBank/DDBJ whole genome shotgun (WGS) entry which is preliminary data.</text>
</comment>
<proteinExistence type="predicted"/>
<dbReference type="AlphaFoldDB" id="A0A323UP73"/>
<dbReference type="EMBL" id="QKOE01000138">
    <property type="protein sequence ID" value="PZA14151.1"/>
    <property type="molecule type" value="Genomic_DNA"/>
</dbReference>
<name>A0A323UP73_9RHOO</name>
<evidence type="ECO:0000313" key="1">
    <source>
        <dbReference type="EMBL" id="PZA14151.1"/>
    </source>
</evidence>
<feature type="non-terminal residue" evidence="1">
    <location>
        <position position="1"/>
    </location>
</feature>
<organism evidence="1 2">
    <name type="scientific">Parazoarcus communis SWub3 = DSM 12120</name>
    <dbReference type="NCBI Taxonomy" id="1121029"/>
    <lineage>
        <taxon>Bacteria</taxon>
        <taxon>Pseudomonadati</taxon>
        <taxon>Pseudomonadota</taxon>
        <taxon>Betaproteobacteria</taxon>
        <taxon>Rhodocyclales</taxon>
        <taxon>Zoogloeaceae</taxon>
        <taxon>Parazoarcus</taxon>
    </lineage>
</organism>
<reference evidence="1 2" key="1">
    <citation type="submission" date="2018-06" db="EMBL/GenBank/DDBJ databases">
        <title>Azoarcus communis strain SWub3 genome.</title>
        <authorList>
            <person name="Zorraquino Salvo V."/>
            <person name="Toubiana D."/>
            <person name="Blumwald E."/>
        </authorList>
    </citation>
    <scope>NUCLEOTIDE SEQUENCE [LARGE SCALE GENOMIC DNA]</scope>
    <source>
        <strain evidence="1 2">SWub3</strain>
    </source>
</reference>
<sequence>LRAQHNRCLPQGGKLWPETLAAPSLGEIEFMLPARTNRPARAIRRGGQRIAHRGAWRLAGLRA</sequence>
<gene>
    <name evidence="1" type="ORF">DNK49_23430</name>
</gene>
<protein>
    <submittedName>
        <fullName evidence="1">Uncharacterized protein</fullName>
    </submittedName>
</protein>
<accession>A0A323UP73</accession>
<dbReference type="Proteomes" id="UP000248259">
    <property type="component" value="Unassembled WGS sequence"/>
</dbReference>